<dbReference type="KEGG" id="nai:NECAME_05793"/>
<comment type="caution">
    <text evidence="1">The sequence shown here is derived from an EMBL/GenBank/DDBJ whole genome shotgun (WGS) entry which is preliminary data.</text>
</comment>
<name>A0ABR1ESY0_NECAM</name>
<dbReference type="CTD" id="25345825"/>
<evidence type="ECO:0000313" key="2">
    <source>
        <dbReference type="Proteomes" id="UP001303046"/>
    </source>
</evidence>
<dbReference type="EMBL" id="JAVFWL010000006">
    <property type="protein sequence ID" value="KAK6765744.1"/>
    <property type="molecule type" value="Genomic_DNA"/>
</dbReference>
<organism evidence="1 2">
    <name type="scientific">Necator americanus</name>
    <name type="common">Human hookworm</name>
    <dbReference type="NCBI Taxonomy" id="51031"/>
    <lineage>
        <taxon>Eukaryota</taxon>
        <taxon>Metazoa</taxon>
        <taxon>Ecdysozoa</taxon>
        <taxon>Nematoda</taxon>
        <taxon>Chromadorea</taxon>
        <taxon>Rhabditida</taxon>
        <taxon>Rhabditina</taxon>
        <taxon>Rhabditomorpha</taxon>
        <taxon>Strongyloidea</taxon>
        <taxon>Ancylostomatidae</taxon>
        <taxon>Bunostominae</taxon>
        <taxon>Necator</taxon>
    </lineage>
</organism>
<protein>
    <submittedName>
        <fullName evidence="1">Uncharacterized protein</fullName>
    </submittedName>
</protein>
<reference evidence="1 2" key="1">
    <citation type="submission" date="2023-08" db="EMBL/GenBank/DDBJ databases">
        <title>A Necator americanus chromosomal reference genome.</title>
        <authorList>
            <person name="Ilik V."/>
            <person name="Petrzelkova K.J."/>
            <person name="Pardy F."/>
            <person name="Fuh T."/>
            <person name="Niatou-Singa F.S."/>
            <person name="Gouil Q."/>
            <person name="Baker L."/>
            <person name="Ritchie M.E."/>
            <person name="Jex A.R."/>
            <person name="Gazzola D."/>
            <person name="Li H."/>
            <person name="Toshio Fujiwara R."/>
            <person name="Zhan B."/>
            <person name="Aroian R.V."/>
            <person name="Pafco B."/>
            <person name="Schwarz E.M."/>
        </authorList>
    </citation>
    <scope>NUCLEOTIDE SEQUENCE [LARGE SCALE GENOMIC DNA]</scope>
    <source>
        <strain evidence="1 2">Aroian</strain>
        <tissue evidence="1">Whole animal</tissue>
    </source>
</reference>
<evidence type="ECO:0000313" key="1">
    <source>
        <dbReference type="EMBL" id="KAK6765744.1"/>
    </source>
</evidence>
<accession>A0ABR1ESY0</accession>
<dbReference type="Proteomes" id="UP001303046">
    <property type="component" value="Unassembled WGS sequence"/>
</dbReference>
<gene>
    <name evidence="1" type="primary">Necator_chrX.g25739</name>
    <name evidence="1" type="ORF">RB195_025573</name>
</gene>
<keyword evidence="2" id="KW-1185">Reference proteome</keyword>
<sequence length="80" mass="9114">MMQARKIKYDVIGLSETRRSQPLNAVKLEKNCSKEHETAKELVELAFSSTRVWQRTSTLSSNLRPESDVCGCKDVIQCQL</sequence>
<proteinExistence type="predicted"/>